<evidence type="ECO:0000313" key="2">
    <source>
        <dbReference type="Proteomes" id="UP000308600"/>
    </source>
</evidence>
<accession>A0ACD3AM73</accession>
<protein>
    <submittedName>
        <fullName evidence="1">Uncharacterized protein</fullName>
    </submittedName>
</protein>
<dbReference type="EMBL" id="ML208399">
    <property type="protein sequence ID" value="TFK66611.1"/>
    <property type="molecule type" value="Genomic_DNA"/>
</dbReference>
<organism evidence="1 2">
    <name type="scientific">Pluteus cervinus</name>
    <dbReference type="NCBI Taxonomy" id="181527"/>
    <lineage>
        <taxon>Eukaryota</taxon>
        <taxon>Fungi</taxon>
        <taxon>Dikarya</taxon>
        <taxon>Basidiomycota</taxon>
        <taxon>Agaricomycotina</taxon>
        <taxon>Agaricomycetes</taxon>
        <taxon>Agaricomycetidae</taxon>
        <taxon>Agaricales</taxon>
        <taxon>Pluteineae</taxon>
        <taxon>Pluteaceae</taxon>
        <taxon>Pluteus</taxon>
    </lineage>
</organism>
<dbReference type="Proteomes" id="UP000308600">
    <property type="component" value="Unassembled WGS sequence"/>
</dbReference>
<keyword evidence="2" id="KW-1185">Reference proteome</keyword>
<sequence>MTSSSVRSRRQSYTSNYGPKPQRTSRYNSMRTTPSTLPPFSQKPYPPPTQTYTSAHYSTVPDRATTPETPRSFLRNIKNWLASPAGRSNSTGHVAEISTTPSPPTVLLAEWQAYVNYKEQERQFYQSARTKYTANPLPPLPSHWGSPTPVPPPPSETTLNPLLEHKTLGPGAVSWDIGLEHTAAMVGGQHVCIPLVMEKKQPATCPLVSHFYIVGVADDSLWPFPWPILVRNSQGVTCEDIFHAIYTKFQRFLSKQEYDQLYDLRQRDATLALASRIKRLRSDDENRSMKRIDIMCKMTYFRGLEPHPASGGYLLHLGLA</sequence>
<proteinExistence type="predicted"/>
<gene>
    <name evidence="1" type="ORF">BDN72DRAFT_844121</name>
</gene>
<name>A0ACD3AM73_9AGAR</name>
<reference evidence="1 2" key="1">
    <citation type="journal article" date="2019" name="Nat. Ecol. Evol.">
        <title>Megaphylogeny resolves global patterns of mushroom evolution.</title>
        <authorList>
            <person name="Varga T."/>
            <person name="Krizsan K."/>
            <person name="Foldi C."/>
            <person name="Dima B."/>
            <person name="Sanchez-Garcia M."/>
            <person name="Sanchez-Ramirez S."/>
            <person name="Szollosi G.J."/>
            <person name="Szarkandi J.G."/>
            <person name="Papp V."/>
            <person name="Albert L."/>
            <person name="Andreopoulos W."/>
            <person name="Angelini C."/>
            <person name="Antonin V."/>
            <person name="Barry K.W."/>
            <person name="Bougher N.L."/>
            <person name="Buchanan P."/>
            <person name="Buyck B."/>
            <person name="Bense V."/>
            <person name="Catcheside P."/>
            <person name="Chovatia M."/>
            <person name="Cooper J."/>
            <person name="Damon W."/>
            <person name="Desjardin D."/>
            <person name="Finy P."/>
            <person name="Geml J."/>
            <person name="Haridas S."/>
            <person name="Hughes K."/>
            <person name="Justo A."/>
            <person name="Karasinski D."/>
            <person name="Kautmanova I."/>
            <person name="Kiss B."/>
            <person name="Kocsube S."/>
            <person name="Kotiranta H."/>
            <person name="LaButti K.M."/>
            <person name="Lechner B.E."/>
            <person name="Liimatainen K."/>
            <person name="Lipzen A."/>
            <person name="Lukacs Z."/>
            <person name="Mihaltcheva S."/>
            <person name="Morgado L.N."/>
            <person name="Niskanen T."/>
            <person name="Noordeloos M.E."/>
            <person name="Ohm R.A."/>
            <person name="Ortiz-Santana B."/>
            <person name="Ovrebo C."/>
            <person name="Racz N."/>
            <person name="Riley R."/>
            <person name="Savchenko A."/>
            <person name="Shiryaev A."/>
            <person name="Soop K."/>
            <person name="Spirin V."/>
            <person name="Szebenyi C."/>
            <person name="Tomsovsky M."/>
            <person name="Tulloss R.E."/>
            <person name="Uehling J."/>
            <person name="Grigoriev I.V."/>
            <person name="Vagvolgyi C."/>
            <person name="Papp T."/>
            <person name="Martin F.M."/>
            <person name="Miettinen O."/>
            <person name="Hibbett D.S."/>
            <person name="Nagy L.G."/>
        </authorList>
    </citation>
    <scope>NUCLEOTIDE SEQUENCE [LARGE SCALE GENOMIC DNA]</scope>
    <source>
        <strain evidence="1 2">NL-1719</strain>
    </source>
</reference>
<evidence type="ECO:0000313" key="1">
    <source>
        <dbReference type="EMBL" id="TFK66611.1"/>
    </source>
</evidence>